<dbReference type="InterPro" id="IPR004344">
    <property type="entry name" value="TTL/TTLL_fam"/>
</dbReference>
<evidence type="ECO:0000256" key="1">
    <source>
        <dbReference type="SAM" id="MobiDB-lite"/>
    </source>
</evidence>
<feature type="region of interest" description="Disordered" evidence="1">
    <location>
        <begin position="619"/>
        <end position="643"/>
    </location>
</feature>
<dbReference type="Gene3D" id="3.30.470.20">
    <property type="entry name" value="ATP-grasp fold, B domain"/>
    <property type="match status" value="1"/>
</dbReference>
<dbReference type="Gene3D" id="3.40.1210.10">
    <property type="entry name" value="Survival protein SurE-like phosphatase/nucleotidase"/>
    <property type="match status" value="1"/>
</dbReference>
<dbReference type="EMBL" id="MU858061">
    <property type="protein sequence ID" value="KAK4217288.1"/>
    <property type="molecule type" value="Genomic_DNA"/>
</dbReference>
<feature type="compositionally biased region" description="Low complexity" evidence="1">
    <location>
        <begin position="359"/>
        <end position="380"/>
    </location>
</feature>
<dbReference type="GO" id="GO:0016874">
    <property type="term" value="F:ligase activity"/>
    <property type="evidence" value="ECO:0007669"/>
    <property type="project" value="UniProtKB-KW"/>
</dbReference>
<organism evidence="3 4">
    <name type="scientific">Rhypophila decipiens</name>
    <dbReference type="NCBI Taxonomy" id="261697"/>
    <lineage>
        <taxon>Eukaryota</taxon>
        <taxon>Fungi</taxon>
        <taxon>Dikarya</taxon>
        <taxon>Ascomycota</taxon>
        <taxon>Pezizomycotina</taxon>
        <taxon>Sordariomycetes</taxon>
        <taxon>Sordariomycetidae</taxon>
        <taxon>Sordariales</taxon>
        <taxon>Naviculisporaceae</taxon>
        <taxon>Rhypophila</taxon>
    </lineage>
</organism>
<feature type="region of interest" description="Disordered" evidence="1">
    <location>
        <begin position="259"/>
        <end position="290"/>
    </location>
</feature>
<feature type="region of interest" description="Disordered" evidence="1">
    <location>
        <begin position="67"/>
        <end position="102"/>
    </location>
</feature>
<dbReference type="InterPro" id="IPR027746">
    <property type="entry name" value="TTL"/>
</dbReference>
<name>A0AAN6YF13_9PEZI</name>
<protein>
    <submittedName>
        <fullName evidence="3">Tubulin-tyrosine ligase</fullName>
    </submittedName>
</protein>
<dbReference type="GO" id="GO:0000932">
    <property type="term" value="C:P-body"/>
    <property type="evidence" value="ECO:0007669"/>
    <property type="project" value="TreeGrafter"/>
</dbReference>
<dbReference type="NCBIfam" id="TIGR00087">
    <property type="entry name" value="surE"/>
    <property type="match status" value="1"/>
</dbReference>
<keyword evidence="4" id="KW-1185">Reference proteome</keyword>
<dbReference type="InterPro" id="IPR036523">
    <property type="entry name" value="SurE-like_sf"/>
</dbReference>
<accession>A0AAN6YF13</accession>
<dbReference type="GO" id="GO:0016787">
    <property type="term" value="F:hydrolase activity"/>
    <property type="evidence" value="ECO:0007669"/>
    <property type="project" value="InterPro"/>
</dbReference>
<feature type="domain" description="Survival protein SurE-like phosphatase/nucleotidase" evidence="2">
    <location>
        <begin position="3"/>
        <end position="241"/>
    </location>
</feature>
<dbReference type="AlphaFoldDB" id="A0AAN6YF13"/>
<comment type="caution">
    <text evidence="3">The sequence shown here is derived from an EMBL/GenBank/DDBJ whole genome shotgun (WGS) entry which is preliminary data.</text>
</comment>
<dbReference type="InterPro" id="IPR002828">
    <property type="entry name" value="SurE-like_Pase/nucleotidase"/>
</dbReference>
<reference evidence="3" key="2">
    <citation type="submission" date="2023-05" db="EMBL/GenBank/DDBJ databases">
        <authorList>
            <consortium name="Lawrence Berkeley National Laboratory"/>
            <person name="Steindorff A."/>
            <person name="Hensen N."/>
            <person name="Bonometti L."/>
            <person name="Westerberg I."/>
            <person name="Brannstrom I.O."/>
            <person name="Guillou S."/>
            <person name="Cros-Aarteil S."/>
            <person name="Calhoun S."/>
            <person name="Haridas S."/>
            <person name="Kuo A."/>
            <person name="Mondo S."/>
            <person name="Pangilinan J."/>
            <person name="Riley R."/>
            <person name="Labutti K."/>
            <person name="Andreopoulos B."/>
            <person name="Lipzen A."/>
            <person name="Chen C."/>
            <person name="Yanf M."/>
            <person name="Daum C."/>
            <person name="Ng V."/>
            <person name="Clum A."/>
            <person name="Ohm R."/>
            <person name="Martin F."/>
            <person name="Silar P."/>
            <person name="Natvig D."/>
            <person name="Lalanne C."/>
            <person name="Gautier V."/>
            <person name="Ament-Velasquez S.L."/>
            <person name="Kruys A."/>
            <person name="Hutchinson M.I."/>
            <person name="Powell A.J."/>
            <person name="Barry K."/>
            <person name="Miller A.N."/>
            <person name="Grigoriev I.V."/>
            <person name="Debuchy R."/>
            <person name="Gladieux P."/>
            <person name="Thoren M.H."/>
            <person name="Johannesson H."/>
        </authorList>
    </citation>
    <scope>NUCLEOTIDE SEQUENCE</scope>
    <source>
        <strain evidence="3">PSN293</strain>
    </source>
</reference>
<keyword evidence="3" id="KW-0436">Ligase</keyword>
<gene>
    <name evidence="3" type="ORF">QBC37DRAFT_479965</name>
</gene>
<feature type="compositionally biased region" description="Basic and acidic residues" evidence="1">
    <location>
        <begin position="261"/>
        <end position="272"/>
    </location>
</feature>
<dbReference type="SUPFAM" id="SSF56059">
    <property type="entry name" value="Glutathione synthetase ATP-binding domain-like"/>
    <property type="match status" value="1"/>
</dbReference>
<proteinExistence type="predicted"/>
<feature type="compositionally biased region" description="Acidic residues" evidence="1">
    <location>
        <begin position="619"/>
        <end position="639"/>
    </location>
</feature>
<dbReference type="PANTHER" id="PTHR47551:SF1">
    <property type="entry name" value="TUBULIN--TYROSINE LIGASE PBY1-RELATED"/>
    <property type="match status" value="1"/>
</dbReference>
<evidence type="ECO:0000313" key="3">
    <source>
        <dbReference type="EMBL" id="KAK4217288.1"/>
    </source>
</evidence>
<dbReference type="SUPFAM" id="SSF64167">
    <property type="entry name" value="SurE-like"/>
    <property type="match status" value="1"/>
</dbReference>
<reference evidence="3" key="1">
    <citation type="journal article" date="2023" name="Mol. Phylogenet. Evol.">
        <title>Genome-scale phylogeny and comparative genomics of the fungal order Sordariales.</title>
        <authorList>
            <person name="Hensen N."/>
            <person name="Bonometti L."/>
            <person name="Westerberg I."/>
            <person name="Brannstrom I.O."/>
            <person name="Guillou S."/>
            <person name="Cros-Aarteil S."/>
            <person name="Calhoun S."/>
            <person name="Haridas S."/>
            <person name="Kuo A."/>
            <person name="Mondo S."/>
            <person name="Pangilinan J."/>
            <person name="Riley R."/>
            <person name="LaButti K."/>
            <person name="Andreopoulos B."/>
            <person name="Lipzen A."/>
            <person name="Chen C."/>
            <person name="Yan M."/>
            <person name="Daum C."/>
            <person name="Ng V."/>
            <person name="Clum A."/>
            <person name="Steindorff A."/>
            <person name="Ohm R.A."/>
            <person name="Martin F."/>
            <person name="Silar P."/>
            <person name="Natvig D.O."/>
            <person name="Lalanne C."/>
            <person name="Gautier V."/>
            <person name="Ament-Velasquez S.L."/>
            <person name="Kruys A."/>
            <person name="Hutchinson M.I."/>
            <person name="Powell A.J."/>
            <person name="Barry K."/>
            <person name="Miller A.N."/>
            <person name="Grigoriev I.V."/>
            <person name="Debuchy R."/>
            <person name="Gladieux P."/>
            <person name="Hiltunen Thoren M."/>
            <person name="Johannesson H."/>
        </authorList>
    </citation>
    <scope>NUCLEOTIDE SEQUENCE</scope>
    <source>
        <strain evidence="3">PSN293</strain>
    </source>
</reference>
<dbReference type="PANTHER" id="PTHR47551">
    <property type="entry name" value="TUBULIN--TYROSINE LIGASE PBY1-RELATED"/>
    <property type="match status" value="1"/>
</dbReference>
<feature type="region of interest" description="Disordered" evidence="1">
    <location>
        <begin position="343"/>
        <end position="389"/>
    </location>
</feature>
<feature type="region of interest" description="Disordered" evidence="1">
    <location>
        <begin position="847"/>
        <end position="872"/>
    </location>
</feature>
<evidence type="ECO:0000313" key="4">
    <source>
        <dbReference type="Proteomes" id="UP001301769"/>
    </source>
</evidence>
<dbReference type="PROSITE" id="PS51221">
    <property type="entry name" value="TTL"/>
    <property type="match status" value="1"/>
</dbReference>
<evidence type="ECO:0000259" key="2">
    <source>
        <dbReference type="Pfam" id="PF01975"/>
    </source>
</evidence>
<dbReference type="Proteomes" id="UP001301769">
    <property type="component" value="Unassembled WGS sequence"/>
</dbReference>
<sequence length="886" mass="97592">MHILVVNDDGPPSPHSSPYVHSLVRALQAAGHVVSVCLPHTQRSWIGKAHMIGQTVKPTYYRPPGSDLPAAGLVSAGTDQSSGNHEHGEGQSHGTTHTRPSAKAGTEEWILVDGTPASCVQIGLYHFFQDRGPIDLVVSGPNYGRNTTAVFALSSGTLGGALEAAVCKRRAIALSYAFFTRNHDTAIIKKASRQSVRVIEALWKNWPEDGSVDLYSVNIPLLEGLEEGKVLYTGMLQNYWGEGSCFTEVEGSVDGEVEDEERIREGEGREGINQENQNGDGKFGKPHAHKHFKWSPRFTDVYKSVDEAPPGNDGWAVKEGHTSITPLKANFWHPIKELHGKELQLQSTSQPSSEEHPSHSAAHSTTTQTQSTTAEPESTTKGQKMTLPIRTKDTAAAADSVTDDSSTPTDNEPKVYALVDYGDDYVQPLILSALRKLFPPNTFKFLTPPPATAAKEDEPISLTSLLLSNSADQKDGKSKMLLQITPYESIDFAHACAPSTPPNTVLVNSYMIRKALIRKHFLSSTVENWVAKNPNSVLKTHVKRSESFEVDYAEFLDDALVEAFDLRASLDRNDEILADGKEEGIEWWILKPGMSDRGQGIRIFATMEQLQGIFDEWEGELSDSDDEEEQESDGEEERETDAVRTSHLRHFVAQPYIHPPLLLPEMDKRKFHIRTYVLCVGALKVYVYGDMLALFAGKPYEAPTLSLSANDEEEERAADVVDLEAHLTNTCLQHGQGEVNDSVHRFWDVPGLDESKAESIFEQICQVTGEVFEAAARGMMVHFQPMENAFEVFGLDFLVDAQGTPWLLEVNAFPDFKQTGGLKSVVGGFWEEVVRLAVGGFVGRSEGEGLGAGDGTTEAAASREEEKKKKEHGMVLVTDLDLGRRW</sequence>
<dbReference type="Pfam" id="PF01975">
    <property type="entry name" value="SurE"/>
    <property type="match status" value="1"/>
</dbReference>
<dbReference type="Pfam" id="PF03133">
    <property type="entry name" value="TTL"/>
    <property type="match status" value="1"/>
</dbReference>